<proteinExistence type="predicted"/>
<evidence type="ECO:0000256" key="7">
    <source>
        <dbReference type="ARBA" id="ARBA00023004"/>
    </source>
</evidence>
<feature type="domain" description="Cytochrome c" evidence="11">
    <location>
        <begin position="47"/>
        <end position="217"/>
    </location>
</feature>
<keyword evidence="3 9" id="KW-0349">Heme</keyword>
<organism evidence="12 13">
    <name type="scientific">Candidatus Paracaedimonas acanthamoebae</name>
    <dbReference type="NCBI Taxonomy" id="244581"/>
    <lineage>
        <taxon>Bacteria</taxon>
        <taxon>Pseudomonadati</taxon>
        <taxon>Pseudomonadota</taxon>
        <taxon>Alphaproteobacteria</taxon>
        <taxon>Holosporales</taxon>
        <taxon>Caedimonadaceae</taxon>
        <taxon>Candidatus Paracaedimonas</taxon>
    </lineage>
</organism>
<dbReference type="Pfam" id="PF02167">
    <property type="entry name" value="Cytochrom_C1"/>
    <property type="match status" value="1"/>
</dbReference>
<dbReference type="GO" id="GO:0046872">
    <property type="term" value="F:metal ion binding"/>
    <property type="evidence" value="ECO:0007669"/>
    <property type="project" value="UniProtKB-KW"/>
</dbReference>
<dbReference type="InterPro" id="IPR009056">
    <property type="entry name" value="Cyt_c-like_dom"/>
</dbReference>
<evidence type="ECO:0000256" key="1">
    <source>
        <dbReference type="ARBA" id="ARBA00004370"/>
    </source>
</evidence>
<comment type="subcellular location">
    <subcellularLocation>
        <location evidence="1">Membrane</location>
    </subcellularLocation>
</comment>
<feature type="binding site" description="covalent" evidence="9">
    <location>
        <position position="64"/>
    </location>
    <ligand>
        <name>heme c</name>
        <dbReference type="ChEBI" id="CHEBI:61717"/>
    </ligand>
</feature>
<protein>
    <recommendedName>
        <fullName evidence="2">Cytochrome c1</fullName>
    </recommendedName>
</protein>
<evidence type="ECO:0000313" key="13">
    <source>
        <dbReference type="Proteomes" id="UP000664414"/>
    </source>
</evidence>
<dbReference type="AlphaFoldDB" id="A0A8J7TV03"/>
<comment type="cofactor">
    <cofactor evidence="9">
        <name>heme c</name>
        <dbReference type="ChEBI" id="CHEBI:61717"/>
    </cofactor>
    <text evidence="9">Binds 1 heme c group covalently per subunit.</text>
</comment>
<feature type="transmembrane region" description="Helical" evidence="10">
    <location>
        <begin position="227"/>
        <end position="245"/>
    </location>
</feature>
<keyword evidence="8 10" id="KW-0472">Membrane</keyword>
<dbReference type="PRINTS" id="PR00603">
    <property type="entry name" value="CYTOCHROMEC1"/>
</dbReference>
<feature type="binding site" description="covalent" evidence="9">
    <location>
        <position position="63"/>
    </location>
    <ligand>
        <name>heme c</name>
        <dbReference type="ChEBI" id="CHEBI:61717"/>
    </ligand>
</feature>
<evidence type="ECO:0000256" key="3">
    <source>
        <dbReference type="ARBA" id="ARBA00022617"/>
    </source>
</evidence>
<evidence type="ECO:0000256" key="2">
    <source>
        <dbReference type="ARBA" id="ARBA00016165"/>
    </source>
</evidence>
<keyword evidence="7 9" id="KW-0408">Iron</keyword>
<evidence type="ECO:0000256" key="5">
    <source>
        <dbReference type="ARBA" id="ARBA00022723"/>
    </source>
</evidence>
<feature type="binding site" description="covalent" evidence="9">
    <location>
        <position position="60"/>
    </location>
    <ligand>
        <name>heme c</name>
        <dbReference type="ChEBI" id="CHEBI:61717"/>
    </ligand>
</feature>
<feature type="binding site" description="covalent" evidence="9">
    <location>
        <position position="183"/>
    </location>
    <ligand>
        <name>heme c</name>
        <dbReference type="ChEBI" id="CHEBI:61717"/>
    </ligand>
</feature>
<evidence type="ECO:0000259" key="11">
    <source>
        <dbReference type="PROSITE" id="PS51007"/>
    </source>
</evidence>
<dbReference type="InterPro" id="IPR002326">
    <property type="entry name" value="Cyt_c1"/>
</dbReference>
<evidence type="ECO:0000256" key="8">
    <source>
        <dbReference type="ARBA" id="ARBA00023136"/>
    </source>
</evidence>
<sequence length="255" mass="28593">MSRRFLREISIVLFNLLVSDEPCANEQPLFPQEKWSFDQLFGTYDRAELQRGFQVYQQVCSTCHGLSHISYRQLKALGFSEAKIKAIAAQKEVQDGVDEDGNPVKRNGKPSDYFPNPFVNEKAARAANNGANPPDLSLVIKGRKGGPHYVKALLKGYVETPAGMKLAPGMSYNLYFGGHQIAMASPLSDHLVEYADGTAATVDQMAHDVVTFLAWASEPEMEERKHLGVKILTYLLVFTVLMGLVKRRTWRRLEE</sequence>
<comment type="caution">
    <text evidence="12">The sequence shown here is derived from an EMBL/GenBank/DDBJ whole genome shotgun (WGS) entry which is preliminary data.</text>
</comment>
<accession>A0A8J7TV03</accession>
<dbReference type="InterPro" id="IPR036909">
    <property type="entry name" value="Cyt_c-like_dom_sf"/>
</dbReference>
<dbReference type="EMBL" id="JAFKGL010000010">
    <property type="protein sequence ID" value="MBN9412499.1"/>
    <property type="molecule type" value="Genomic_DNA"/>
</dbReference>
<dbReference type="GO" id="GO:0016020">
    <property type="term" value="C:membrane"/>
    <property type="evidence" value="ECO:0007669"/>
    <property type="project" value="UniProtKB-SubCell"/>
</dbReference>
<dbReference type="Proteomes" id="UP000664414">
    <property type="component" value="Unassembled WGS sequence"/>
</dbReference>
<gene>
    <name evidence="12" type="ORF">J0H12_01035</name>
</gene>
<dbReference type="GO" id="GO:0009055">
    <property type="term" value="F:electron transfer activity"/>
    <property type="evidence" value="ECO:0007669"/>
    <property type="project" value="InterPro"/>
</dbReference>
<keyword evidence="6 10" id="KW-1133">Transmembrane helix</keyword>
<keyword evidence="4 10" id="KW-0812">Transmembrane</keyword>
<dbReference type="GO" id="GO:0020037">
    <property type="term" value="F:heme binding"/>
    <property type="evidence" value="ECO:0007669"/>
    <property type="project" value="InterPro"/>
</dbReference>
<evidence type="ECO:0000256" key="4">
    <source>
        <dbReference type="ARBA" id="ARBA00022692"/>
    </source>
</evidence>
<keyword evidence="5 9" id="KW-0479">Metal-binding</keyword>
<dbReference type="Gene3D" id="1.10.760.10">
    <property type="entry name" value="Cytochrome c-like domain"/>
    <property type="match status" value="1"/>
</dbReference>
<dbReference type="PANTHER" id="PTHR10266:SF3">
    <property type="entry name" value="CYTOCHROME C1, HEME PROTEIN, MITOCHONDRIAL"/>
    <property type="match status" value="1"/>
</dbReference>
<evidence type="ECO:0000256" key="10">
    <source>
        <dbReference type="SAM" id="Phobius"/>
    </source>
</evidence>
<name>A0A8J7TV03_9PROT</name>
<dbReference type="PANTHER" id="PTHR10266">
    <property type="entry name" value="CYTOCHROME C1"/>
    <property type="match status" value="1"/>
</dbReference>
<evidence type="ECO:0000313" key="12">
    <source>
        <dbReference type="EMBL" id="MBN9412499.1"/>
    </source>
</evidence>
<reference evidence="12" key="1">
    <citation type="submission" date="2021-02" db="EMBL/GenBank/DDBJ databases">
        <title>Thiocyanate and organic carbon inputs drive convergent selection for specific autotrophic Afipia and Thiobacillus strains within complex microbiomes.</title>
        <authorList>
            <person name="Huddy R.J."/>
            <person name="Sachdeva R."/>
            <person name="Kadzinga F."/>
            <person name="Kantor R.S."/>
            <person name="Harrison S.T.L."/>
            <person name="Banfield J.F."/>
        </authorList>
    </citation>
    <scope>NUCLEOTIDE SEQUENCE</scope>
    <source>
        <strain evidence="12">SCN18_10_11_15_R4_P_38_20</strain>
    </source>
</reference>
<evidence type="ECO:0000256" key="9">
    <source>
        <dbReference type="PIRSR" id="PIRSR602326-1"/>
    </source>
</evidence>
<dbReference type="Gene3D" id="1.20.5.100">
    <property type="entry name" value="Cytochrome c1, transmembrane anchor, C-terminal"/>
    <property type="match status" value="1"/>
</dbReference>
<dbReference type="SUPFAM" id="SSF46626">
    <property type="entry name" value="Cytochrome c"/>
    <property type="match status" value="1"/>
</dbReference>
<evidence type="ECO:0000256" key="6">
    <source>
        <dbReference type="ARBA" id="ARBA00022989"/>
    </source>
</evidence>
<dbReference type="PROSITE" id="PS51007">
    <property type="entry name" value="CYTC"/>
    <property type="match status" value="1"/>
</dbReference>